<name>A0AAN8XV85_HALRR</name>
<reference evidence="1 2" key="1">
    <citation type="submission" date="2023-11" db="EMBL/GenBank/DDBJ databases">
        <title>Halocaridina rubra genome assembly.</title>
        <authorList>
            <person name="Smith C."/>
        </authorList>
    </citation>
    <scope>NUCLEOTIDE SEQUENCE [LARGE SCALE GENOMIC DNA]</scope>
    <source>
        <strain evidence="1">EP-1</strain>
        <tissue evidence="1">Whole</tissue>
    </source>
</reference>
<protein>
    <submittedName>
        <fullName evidence="1">Uncharacterized protein</fullName>
    </submittedName>
</protein>
<evidence type="ECO:0000313" key="2">
    <source>
        <dbReference type="Proteomes" id="UP001381693"/>
    </source>
</evidence>
<evidence type="ECO:0000313" key="1">
    <source>
        <dbReference type="EMBL" id="KAK7084919.1"/>
    </source>
</evidence>
<dbReference type="AlphaFoldDB" id="A0AAN8XV85"/>
<sequence>MSNSTEKFIIFCWFQGDVIRQVQGSLQGLEKTVTRHSSHFVALRRNRGGRVPQQRKHKDNTTVDVDSDSLLERPDEDMNCRHPYTRIGLGCFTIHSTLRYSWERARQHCQ</sequence>
<keyword evidence="2" id="KW-1185">Reference proteome</keyword>
<dbReference type="Proteomes" id="UP001381693">
    <property type="component" value="Unassembled WGS sequence"/>
</dbReference>
<dbReference type="EMBL" id="JAXCGZ010001944">
    <property type="protein sequence ID" value="KAK7084919.1"/>
    <property type="molecule type" value="Genomic_DNA"/>
</dbReference>
<accession>A0AAN8XV85</accession>
<gene>
    <name evidence="1" type="ORF">SK128_015362</name>
</gene>
<organism evidence="1 2">
    <name type="scientific">Halocaridina rubra</name>
    <name type="common">Hawaiian red shrimp</name>
    <dbReference type="NCBI Taxonomy" id="373956"/>
    <lineage>
        <taxon>Eukaryota</taxon>
        <taxon>Metazoa</taxon>
        <taxon>Ecdysozoa</taxon>
        <taxon>Arthropoda</taxon>
        <taxon>Crustacea</taxon>
        <taxon>Multicrustacea</taxon>
        <taxon>Malacostraca</taxon>
        <taxon>Eumalacostraca</taxon>
        <taxon>Eucarida</taxon>
        <taxon>Decapoda</taxon>
        <taxon>Pleocyemata</taxon>
        <taxon>Caridea</taxon>
        <taxon>Atyoidea</taxon>
        <taxon>Atyidae</taxon>
        <taxon>Halocaridina</taxon>
    </lineage>
</organism>
<comment type="caution">
    <text evidence="1">The sequence shown here is derived from an EMBL/GenBank/DDBJ whole genome shotgun (WGS) entry which is preliminary data.</text>
</comment>
<proteinExistence type="predicted"/>